<name>A0A9E8N7Y2_9BACT</name>
<gene>
    <name evidence="1" type="ORF">ON006_20815</name>
</gene>
<proteinExistence type="predicted"/>
<evidence type="ECO:0000313" key="1">
    <source>
        <dbReference type="EMBL" id="WAC10191.1"/>
    </source>
</evidence>
<sequence length="138" mass="16059">MENLIKKLLEANSVELYGAASQACIAYFPKASDEEQQLLRKIMIQKADEMMSQAMETRQKAAELIAEYENKDINIEIDGKKYPLSEWVTMKEYCRRFGLKNTMIINNWITREIIPKENILNITQLNNLRLIKAVPYKG</sequence>
<keyword evidence="2" id="KW-1185">Reference proteome</keyword>
<dbReference type="KEGG" id="dpf:ON006_20815"/>
<evidence type="ECO:0000313" key="2">
    <source>
        <dbReference type="Proteomes" id="UP001164653"/>
    </source>
</evidence>
<dbReference type="EMBL" id="CP112998">
    <property type="protein sequence ID" value="WAC10191.1"/>
    <property type="molecule type" value="Genomic_DNA"/>
</dbReference>
<organism evidence="1 2">
    <name type="scientific">Dyadobacter pollutisoli</name>
    <dbReference type="NCBI Taxonomy" id="2910158"/>
    <lineage>
        <taxon>Bacteria</taxon>
        <taxon>Pseudomonadati</taxon>
        <taxon>Bacteroidota</taxon>
        <taxon>Cytophagia</taxon>
        <taxon>Cytophagales</taxon>
        <taxon>Spirosomataceae</taxon>
        <taxon>Dyadobacter</taxon>
    </lineage>
</organism>
<protein>
    <submittedName>
        <fullName evidence="1">Uncharacterized protein</fullName>
    </submittedName>
</protein>
<dbReference type="AlphaFoldDB" id="A0A9E8N7Y2"/>
<dbReference type="RefSeq" id="WP_244823783.1">
    <property type="nucleotide sequence ID" value="NZ_CP112998.1"/>
</dbReference>
<accession>A0A9E8N7Y2</accession>
<reference evidence="1" key="1">
    <citation type="submission" date="2022-11" db="EMBL/GenBank/DDBJ databases">
        <title>Dyadobacter pollutisoli sp. nov., isolated from plastic dumped soil.</title>
        <authorList>
            <person name="Kim J.M."/>
            <person name="Kim K.R."/>
            <person name="Lee J.K."/>
            <person name="Hao L."/>
            <person name="Jeon C.O."/>
        </authorList>
    </citation>
    <scope>NUCLEOTIDE SEQUENCE</scope>
    <source>
        <strain evidence="1">U1</strain>
    </source>
</reference>
<dbReference type="Proteomes" id="UP001164653">
    <property type="component" value="Chromosome"/>
</dbReference>